<organism evidence="1 2">
    <name type="scientific">Chlamydophila parapsittaci</name>
    <dbReference type="NCBI Taxonomy" id="344886"/>
    <lineage>
        <taxon>Bacteria</taxon>
        <taxon>Pseudomonadati</taxon>
        <taxon>Chlamydiota</taxon>
        <taxon>Chlamydiia</taxon>
        <taxon>Chlamydiales</taxon>
        <taxon>Chlamydiaceae</taxon>
        <taxon>Chlamydia/Chlamydophila group</taxon>
        <taxon>Chlamydia</taxon>
    </lineage>
</organism>
<dbReference type="Proteomes" id="UP000320536">
    <property type="component" value="Chromosome"/>
</dbReference>
<proteinExistence type="predicted"/>
<sequence length="59" mass="6933">MVNKRNKSSLSYILLSPEKEAKNFYHKDREIKKEFKQQVAYLLLQHADDSKVAFGVNYA</sequence>
<gene>
    <name evidence="1" type="ORF">FI836_02240</name>
</gene>
<keyword evidence="2" id="KW-1185">Reference proteome</keyword>
<accession>A0ABX5VX19</accession>
<name>A0ABX5VX19_9CHLA</name>
<evidence type="ECO:0000313" key="1">
    <source>
        <dbReference type="EMBL" id="QDE37123.1"/>
    </source>
</evidence>
<protein>
    <submittedName>
        <fullName evidence="1">Uncharacterized protein</fullName>
    </submittedName>
</protein>
<dbReference type="EMBL" id="CP041038">
    <property type="protein sequence ID" value="QDE37123.1"/>
    <property type="molecule type" value="Genomic_DNA"/>
</dbReference>
<reference evidence="1 2" key="1">
    <citation type="journal article" date="2020" name="Data Brief">
        <title>Data of de novo genome assembly of the Chlamydia psittaci strain isolated from the livestock in Volga Region, Russian Federation.</title>
        <authorList>
            <person name="Feodorova V.A."/>
            <person name="Zaitsev S.S."/>
            <person name="Khizhnyakova M.A."/>
            <person name="Saltykov Y.V."/>
            <person name="Evstifeev V.V."/>
            <person name="Khusainov F.M."/>
            <person name="Yakovlev S.I."/>
            <person name="Larionova O.S."/>
            <person name="Motin V.L."/>
        </authorList>
    </citation>
    <scope>NUCLEOTIDE SEQUENCE [LARGE SCALE GENOMIC DNA]</scope>
    <source>
        <strain evidence="1 2">Rostinovo-70</strain>
    </source>
</reference>
<evidence type="ECO:0000313" key="2">
    <source>
        <dbReference type="Proteomes" id="UP000320536"/>
    </source>
</evidence>